<dbReference type="PANTHER" id="PTHR30069">
    <property type="entry name" value="TONB-DEPENDENT OUTER MEMBRANE RECEPTOR"/>
    <property type="match status" value="1"/>
</dbReference>
<dbReference type="Gene3D" id="2.40.170.20">
    <property type="entry name" value="TonB-dependent receptor, beta-barrel domain"/>
    <property type="match status" value="1"/>
</dbReference>
<dbReference type="GO" id="GO:0015344">
    <property type="term" value="F:siderophore uptake transmembrane transporter activity"/>
    <property type="evidence" value="ECO:0007669"/>
    <property type="project" value="TreeGrafter"/>
</dbReference>
<evidence type="ECO:0000313" key="9">
    <source>
        <dbReference type="EMBL" id="NKZ38709.1"/>
    </source>
</evidence>
<evidence type="ECO:0000256" key="1">
    <source>
        <dbReference type="ARBA" id="ARBA00004571"/>
    </source>
</evidence>
<dbReference type="InterPro" id="IPR000531">
    <property type="entry name" value="Beta-barrel_TonB"/>
</dbReference>
<sequence>NSVNTQSADNAKIMIAHYTSYITDNATLSVLYGKGDFQNPTVYGNKSKLPLITRATSQNPAYWGSNVDPNIGIINNQNRATSYADDASSRTKGLRVDFNYVLGDHNLGVGIDNMTYVAHNQGSFYSGGPGPAELVNPIGAPTDGTRWVYNQASDGTYLVYYLNIESLTSMSMRQKAYYLQDEWQATPNLQLNLGVRNDHYTNYNNNGVPFVDEKNQWEPRLGFSWDVNGDSSFKLYGNAGRYYLALPNNAAERAANASTYVYQYFTYTGIDANGVPTGLTPYAPYTPTLISPDGEYGRAKDPQEVTAANLKAMYIDQYNLGFDKKLGDNWVYGAKLSYRDLKTTIDDECDPTRIAAKIAKMGLNPANYDNSLYGASYCRLINPGKTSIIRVAPNNDPGYLNVPMSTSDWGFLKKPKRTIYSVNLYMEHPFDGKWFGRIDYTWTHARGNTAGQVRPDFGQSDVSKTEDWDSWQLMQGQDGELQNSRKHQIRIRGAYQLTPEWLFSGVALIQSGTPQSCLGYFGPDATGDPTGYNRGSTGNYHWCAGKIVHPGDSFAGHTPWTHQINVGVRYTPAFADHKLAFKLNVFNLLNEQKPVQTEPSFVAAPKTKYNYYHYPLFREPPRYIRLSVSYDY</sequence>
<keyword evidence="6" id="KW-0472">Membrane</keyword>
<dbReference type="SUPFAM" id="SSF56935">
    <property type="entry name" value="Porins"/>
    <property type="match status" value="1"/>
</dbReference>
<comment type="subcellular location">
    <subcellularLocation>
        <location evidence="1">Cell outer membrane</location>
        <topology evidence="1">Multi-pass membrane protein</topology>
    </subcellularLocation>
</comment>
<dbReference type="GO" id="GO:0044718">
    <property type="term" value="P:siderophore transmembrane transport"/>
    <property type="evidence" value="ECO:0007669"/>
    <property type="project" value="TreeGrafter"/>
</dbReference>
<accession>A0A846ZME4</accession>
<evidence type="ECO:0000256" key="4">
    <source>
        <dbReference type="ARBA" id="ARBA00022692"/>
    </source>
</evidence>
<name>A0A846ZME4_9GAMM</name>
<dbReference type="Proteomes" id="UP000541636">
    <property type="component" value="Unassembled WGS sequence"/>
</dbReference>
<evidence type="ECO:0000313" key="10">
    <source>
        <dbReference type="Proteomes" id="UP000541636"/>
    </source>
</evidence>
<evidence type="ECO:0000259" key="8">
    <source>
        <dbReference type="Pfam" id="PF00593"/>
    </source>
</evidence>
<dbReference type="InterPro" id="IPR036942">
    <property type="entry name" value="Beta-barrel_TonB_sf"/>
</dbReference>
<evidence type="ECO:0000256" key="5">
    <source>
        <dbReference type="ARBA" id="ARBA00023077"/>
    </source>
</evidence>
<comment type="caution">
    <text evidence="9">The sequence shown here is derived from an EMBL/GenBank/DDBJ whole genome shotgun (WGS) entry which is preliminary data.</text>
</comment>
<feature type="non-terminal residue" evidence="9">
    <location>
        <position position="1"/>
    </location>
</feature>
<dbReference type="PANTHER" id="PTHR30069:SF46">
    <property type="entry name" value="OAR PROTEIN"/>
    <property type="match status" value="1"/>
</dbReference>
<keyword evidence="4" id="KW-0812">Transmembrane</keyword>
<keyword evidence="2" id="KW-0813">Transport</keyword>
<keyword evidence="5" id="KW-0798">TonB box</keyword>
<feature type="domain" description="TonB-dependent receptor-like beta-barrel" evidence="8">
    <location>
        <begin position="20"/>
        <end position="588"/>
    </location>
</feature>
<evidence type="ECO:0000256" key="2">
    <source>
        <dbReference type="ARBA" id="ARBA00022448"/>
    </source>
</evidence>
<keyword evidence="3" id="KW-1134">Transmembrane beta strand</keyword>
<protein>
    <submittedName>
        <fullName evidence="9">TonB-dependent receptor</fullName>
    </submittedName>
</protein>
<dbReference type="GO" id="GO:0009279">
    <property type="term" value="C:cell outer membrane"/>
    <property type="evidence" value="ECO:0007669"/>
    <property type="project" value="UniProtKB-SubCell"/>
</dbReference>
<keyword evidence="10" id="KW-1185">Reference proteome</keyword>
<dbReference type="AlphaFoldDB" id="A0A846ZME4"/>
<organism evidence="9 10">
    <name type="scientific">Oleiagrimonas citrea</name>
    <dbReference type="NCBI Taxonomy" id="1665687"/>
    <lineage>
        <taxon>Bacteria</taxon>
        <taxon>Pseudomonadati</taxon>
        <taxon>Pseudomonadota</taxon>
        <taxon>Gammaproteobacteria</taxon>
        <taxon>Lysobacterales</taxon>
        <taxon>Rhodanobacteraceae</taxon>
        <taxon>Oleiagrimonas</taxon>
    </lineage>
</organism>
<dbReference type="EMBL" id="JAAZQD010000002">
    <property type="protein sequence ID" value="NKZ38709.1"/>
    <property type="molecule type" value="Genomic_DNA"/>
</dbReference>
<proteinExistence type="predicted"/>
<evidence type="ECO:0000256" key="3">
    <source>
        <dbReference type="ARBA" id="ARBA00022452"/>
    </source>
</evidence>
<keyword evidence="7" id="KW-0998">Cell outer membrane</keyword>
<reference evidence="9 10" key="1">
    <citation type="journal article" date="2017" name="Int. J. Syst. Evol. Microbiol.">
        <title>Oleiagrimonas citrea sp. nov., a marine bacterium isolated from tidal flat sediment and emended description of the genus Oleiagrimonas Fang et al. 2015 and Oleiagrimonas soli.</title>
        <authorList>
            <person name="Yang S.H."/>
            <person name="Seo H.S."/>
            <person name="Seong C.N."/>
            <person name="Kwon K.K."/>
        </authorList>
    </citation>
    <scope>NUCLEOTIDE SEQUENCE [LARGE SCALE GENOMIC DNA]</scope>
    <source>
        <strain evidence="9 10">MEBiC09124</strain>
    </source>
</reference>
<keyword evidence="9" id="KW-0675">Receptor</keyword>
<evidence type="ECO:0000256" key="6">
    <source>
        <dbReference type="ARBA" id="ARBA00023136"/>
    </source>
</evidence>
<evidence type="ECO:0000256" key="7">
    <source>
        <dbReference type="ARBA" id="ARBA00023237"/>
    </source>
</evidence>
<dbReference type="RefSeq" id="WP_168608944.1">
    <property type="nucleotide sequence ID" value="NZ_JAAZQD010000002.1"/>
</dbReference>
<gene>
    <name evidence="9" type="ORF">HF690_07020</name>
</gene>
<dbReference type="Pfam" id="PF00593">
    <property type="entry name" value="TonB_dep_Rec_b-barrel"/>
    <property type="match status" value="1"/>
</dbReference>
<dbReference type="InterPro" id="IPR039426">
    <property type="entry name" value="TonB-dep_rcpt-like"/>
</dbReference>